<evidence type="ECO:0000313" key="3">
    <source>
        <dbReference type="Proteomes" id="UP000182977"/>
    </source>
</evidence>
<evidence type="ECO:0000313" key="2">
    <source>
        <dbReference type="EMBL" id="SDU77611.1"/>
    </source>
</evidence>
<sequence>MKTAISLPDATFERATRRAAELGMSRSEFFARAAEQYLRQLDDASLTAQIDAALDRGGDDDSAGAAVAAGRRTLTAAESDW</sequence>
<evidence type="ECO:0000259" key="1">
    <source>
        <dbReference type="Pfam" id="PF01402"/>
    </source>
</evidence>
<dbReference type="Proteomes" id="UP000182977">
    <property type="component" value="Chromosome I"/>
</dbReference>
<accession>A0A1H2LAK4</accession>
<name>A0A1H2LAK4_9ACTN</name>
<dbReference type="EMBL" id="LT629791">
    <property type="protein sequence ID" value="SDU77611.1"/>
    <property type="molecule type" value="Genomic_DNA"/>
</dbReference>
<dbReference type="Gene3D" id="1.10.1220.10">
    <property type="entry name" value="Met repressor-like"/>
    <property type="match status" value="1"/>
</dbReference>
<gene>
    <name evidence="2" type="ORF">SAMN04488563_5588</name>
</gene>
<keyword evidence="3" id="KW-1185">Reference proteome</keyword>
<dbReference type="AlphaFoldDB" id="A0A1H2LAK4"/>
<organism evidence="2 3">
    <name type="scientific">Jiangella alkaliphila</name>
    <dbReference type="NCBI Taxonomy" id="419479"/>
    <lineage>
        <taxon>Bacteria</taxon>
        <taxon>Bacillati</taxon>
        <taxon>Actinomycetota</taxon>
        <taxon>Actinomycetes</taxon>
        <taxon>Jiangellales</taxon>
        <taxon>Jiangellaceae</taxon>
        <taxon>Jiangella</taxon>
    </lineage>
</organism>
<dbReference type="CDD" id="cd21631">
    <property type="entry name" value="RHH_CopG_NikR-like"/>
    <property type="match status" value="1"/>
</dbReference>
<dbReference type="STRING" id="419479.SAMN04488563_5588"/>
<dbReference type="GO" id="GO:0006355">
    <property type="term" value="P:regulation of DNA-templated transcription"/>
    <property type="evidence" value="ECO:0007669"/>
    <property type="project" value="InterPro"/>
</dbReference>
<protein>
    <submittedName>
        <fullName evidence="2">Ribbon-helix-helix protein, copG family</fullName>
    </submittedName>
</protein>
<reference evidence="3" key="1">
    <citation type="submission" date="2016-10" db="EMBL/GenBank/DDBJ databases">
        <authorList>
            <person name="Varghese N."/>
            <person name="Submissions S."/>
        </authorList>
    </citation>
    <scope>NUCLEOTIDE SEQUENCE [LARGE SCALE GENOMIC DNA]</scope>
    <source>
        <strain evidence="3">DSM 45079</strain>
    </source>
</reference>
<proteinExistence type="predicted"/>
<dbReference type="InterPro" id="IPR013321">
    <property type="entry name" value="Arc_rbn_hlx_hlx"/>
</dbReference>
<dbReference type="RefSeq" id="WP_046772818.1">
    <property type="nucleotide sequence ID" value="NZ_LBMC01000078.1"/>
</dbReference>
<feature type="domain" description="Ribbon-helix-helix protein CopG" evidence="1">
    <location>
        <begin position="3"/>
        <end position="40"/>
    </location>
</feature>
<dbReference type="InterPro" id="IPR002145">
    <property type="entry name" value="CopG"/>
</dbReference>
<dbReference type="Pfam" id="PF01402">
    <property type="entry name" value="RHH_1"/>
    <property type="match status" value="1"/>
</dbReference>